<proteinExistence type="predicted"/>
<sequence>MSFTLNIETNFSPHEVTEAIRSALEHEKHVARYKIKSYSAICRDFETKFGFSSAELQAELETPTINKESSFFDWYAAKRGLDHWNKRLEILSGISF</sequence>
<dbReference type="EMBL" id="CP009528">
    <property type="protein sequence ID" value="AKB55443.1"/>
    <property type="molecule type" value="Genomic_DNA"/>
</dbReference>
<name>A0A0E3QXE6_METBA</name>
<accession>A0A0E3QXE6</accession>
<keyword evidence="2" id="KW-1185">Reference proteome</keyword>
<dbReference type="AlphaFoldDB" id="A0A0E3QXE6"/>
<dbReference type="KEGG" id="mby:MSBRM_2445"/>
<evidence type="ECO:0000313" key="1">
    <source>
        <dbReference type="EMBL" id="AKB55443.1"/>
    </source>
</evidence>
<gene>
    <name evidence="1" type="ORF">MSBRM_2445</name>
</gene>
<dbReference type="HOGENOM" id="CLU_180505_0_0_2"/>
<dbReference type="STRING" id="1434108.MSBRM_2445"/>
<organism evidence="1 2">
    <name type="scientific">Methanosarcina barkeri MS</name>
    <dbReference type="NCBI Taxonomy" id="1434108"/>
    <lineage>
        <taxon>Archaea</taxon>
        <taxon>Methanobacteriati</taxon>
        <taxon>Methanobacteriota</taxon>
        <taxon>Stenosarchaea group</taxon>
        <taxon>Methanomicrobia</taxon>
        <taxon>Methanosarcinales</taxon>
        <taxon>Methanosarcinaceae</taxon>
        <taxon>Methanosarcina</taxon>
    </lineage>
</organism>
<reference evidence="1 2" key="1">
    <citation type="submission" date="2014-07" db="EMBL/GenBank/DDBJ databases">
        <title>Methanogenic archaea and the global carbon cycle.</title>
        <authorList>
            <person name="Henriksen J.R."/>
            <person name="Luke J."/>
            <person name="Reinhart S."/>
            <person name="Benedict M.N."/>
            <person name="Youngblut N.D."/>
            <person name="Metcalf M.E."/>
            <person name="Whitaker R.J."/>
            <person name="Metcalf W.W."/>
        </authorList>
    </citation>
    <scope>NUCLEOTIDE SEQUENCE [LARGE SCALE GENOMIC DNA]</scope>
    <source>
        <strain evidence="1 2">MS</strain>
    </source>
</reference>
<dbReference type="RefSeq" id="WP_048120943.1">
    <property type="nucleotide sequence ID" value="NZ_CP009528.1"/>
</dbReference>
<dbReference type="PATRIC" id="fig|1434108.4.peg.3130"/>
<protein>
    <submittedName>
        <fullName evidence="1">Uncharacterized protein</fullName>
    </submittedName>
</protein>
<dbReference type="Proteomes" id="UP000033033">
    <property type="component" value="Chromosome"/>
</dbReference>
<evidence type="ECO:0000313" key="2">
    <source>
        <dbReference type="Proteomes" id="UP000033033"/>
    </source>
</evidence>
<dbReference type="GeneID" id="24845739"/>